<sequence length="155" mass="16015">MKRRAVLSAAAASAAALALPSWSQGPLPAVAVYKSPTCGCCGDWVDHLKAAGFAVKVIEVDDTSAARKRLGMPAEFGSCHTGLVGGYVVEGHVPAKEIKKLLNTRPSAIGLAVPGMPVGSPGMEVGTQQDAYDVLLIDTQGRKSVFAHYPKAGIS</sequence>
<dbReference type="AlphaFoldDB" id="A0A368XFX2"/>
<dbReference type="Pfam" id="PF04214">
    <property type="entry name" value="DUF411"/>
    <property type="match status" value="1"/>
</dbReference>
<dbReference type="EMBL" id="QPJK01000010">
    <property type="protein sequence ID" value="RCW66891.1"/>
    <property type="molecule type" value="Genomic_DNA"/>
</dbReference>
<evidence type="ECO:0000256" key="1">
    <source>
        <dbReference type="SAM" id="SignalP"/>
    </source>
</evidence>
<dbReference type="InterPro" id="IPR006311">
    <property type="entry name" value="TAT_signal"/>
</dbReference>
<evidence type="ECO:0000313" key="2">
    <source>
        <dbReference type="EMBL" id="RCW66891.1"/>
    </source>
</evidence>
<evidence type="ECO:0008006" key="4">
    <source>
        <dbReference type="Google" id="ProtNLM"/>
    </source>
</evidence>
<keyword evidence="1" id="KW-0732">Signal</keyword>
<dbReference type="Proteomes" id="UP000252884">
    <property type="component" value="Unassembled WGS sequence"/>
</dbReference>
<keyword evidence="3" id="KW-1185">Reference proteome</keyword>
<proteinExistence type="predicted"/>
<reference evidence="2 3" key="1">
    <citation type="submission" date="2018-07" db="EMBL/GenBank/DDBJ databases">
        <title>Genomic Encyclopedia of Type Strains, Phase IV (KMG-IV): sequencing the most valuable type-strain genomes for metagenomic binning, comparative biology and taxonomic classification.</title>
        <authorList>
            <person name="Goeker M."/>
        </authorList>
    </citation>
    <scope>NUCLEOTIDE SEQUENCE [LARGE SCALE GENOMIC DNA]</scope>
    <source>
        <strain evidence="2 3">DSM 21634</strain>
    </source>
</reference>
<protein>
    <recommendedName>
        <fullName evidence="4">Metal-binding protein</fullName>
    </recommendedName>
</protein>
<gene>
    <name evidence="2" type="ORF">DES41_110256</name>
</gene>
<comment type="caution">
    <text evidence="2">The sequence shown here is derived from an EMBL/GenBank/DDBJ whole genome shotgun (WGS) entry which is preliminary data.</text>
</comment>
<evidence type="ECO:0000313" key="3">
    <source>
        <dbReference type="Proteomes" id="UP000252884"/>
    </source>
</evidence>
<feature type="signal peptide" evidence="1">
    <location>
        <begin position="1"/>
        <end position="18"/>
    </location>
</feature>
<dbReference type="PROSITE" id="PS51318">
    <property type="entry name" value="TAT"/>
    <property type="match status" value="1"/>
</dbReference>
<organism evidence="2 3">
    <name type="scientific">Pseudorhodoferax soli</name>
    <dbReference type="NCBI Taxonomy" id="545864"/>
    <lineage>
        <taxon>Bacteria</taxon>
        <taxon>Pseudomonadati</taxon>
        <taxon>Pseudomonadota</taxon>
        <taxon>Betaproteobacteria</taxon>
        <taxon>Burkholderiales</taxon>
        <taxon>Comamonadaceae</taxon>
    </lineage>
</organism>
<name>A0A368XFX2_9BURK</name>
<dbReference type="InterPro" id="IPR007332">
    <property type="entry name" value="DUF411"/>
</dbReference>
<dbReference type="RefSeq" id="WP_114471389.1">
    <property type="nucleotide sequence ID" value="NZ_QPJK01000010.1"/>
</dbReference>
<dbReference type="OrthoDB" id="14727at2"/>
<feature type="chain" id="PRO_5016917532" description="Metal-binding protein" evidence="1">
    <location>
        <begin position="19"/>
        <end position="155"/>
    </location>
</feature>
<accession>A0A368XFX2</accession>